<reference evidence="2 3" key="1">
    <citation type="journal article" date="2020" name="Nat. Food">
        <title>A phased Vanilla planifolia genome enables genetic improvement of flavour and production.</title>
        <authorList>
            <person name="Hasing T."/>
            <person name="Tang H."/>
            <person name="Brym M."/>
            <person name="Khazi F."/>
            <person name="Huang T."/>
            <person name="Chambers A.H."/>
        </authorList>
    </citation>
    <scope>NUCLEOTIDE SEQUENCE [LARGE SCALE GENOMIC DNA]</scope>
    <source>
        <tissue evidence="2">Leaf</tissue>
    </source>
</reference>
<evidence type="ECO:0000256" key="1">
    <source>
        <dbReference type="SAM" id="MobiDB-lite"/>
    </source>
</evidence>
<sequence>VLPGYKVLPPSFFRGHFSCLAIHVLCVQDDAPEGTTSPFGRASWSSTTNTGHAFDCRDAADLGRYEGRRRTRRRRSHP</sequence>
<proteinExistence type="predicted"/>
<dbReference type="EMBL" id="JADCNL010000006">
    <property type="protein sequence ID" value="KAG0476698.1"/>
    <property type="molecule type" value="Genomic_DNA"/>
</dbReference>
<comment type="caution">
    <text evidence="2">The sequence shown here is derived from an EMBL/GenBank/DDBJ whole genome shotgun (WGS) entry which is preliminary data.</text>
</comment>
<keyword evidence="3" id="KW-1185">Reference proteome</keyword>
<gene>
    <name evidence="2" type="ORF">HPP92_013539</name>
</gene>
<evidence type="ECO:0000313" key="2">
    <source>
        <dbReference type="EMBL" id="KAG0476698.1"/>
    </source>
</evidence>
<dbReference type="AlphaFoldDB" id="A0A835QRX0"/>
<dbReference type="OrthoDB" id="185373at2759"/>
<organism evidence="2 3">
    <name type="scientific">Vanilla planifolia</name>
    <name type="common">Vanilla</name>
    <dbReference type="NCBI Taxonomy" id="51239"/>
    <lineage>
        <taxon>Eukaryota</taxon>
        <taxon>Viridiplantae</taxon>
        <taxon>Streptophyta</taxon>
        <taxon>Embryophyta</taxon>
        <taxon>Tracheophyta</taxon>
        <taxon>Spermatophyta</taxon>
        <taxon>Magnoliopsida</taxon>
        <taxon>Liliopsida</taxon>
        <taxon>Asparagales</taxon>
        <taxon>Orchidaceae</taxon>
        <taxon>Vanilloideae</taxon>
        <taxon>Vanilleae</taxon>
        <taxon>Vanilla</taxon>
    </lineage>
</organism>
<protein>
    <submittedName>
        <fullName evidence="2">Uncharacterized protein</fullName>
    </submittedName>
</protein>
<feature type="region of interest" description="Disordered" evidence="1">
    <location>
        <begin position="35"/>
        <end position="54"/>
    </location>
</feature>
<dbReference type="Proteomes" id="UP000636800">
    <property type="component" value="Chromosome 6"/>
</dbReference>
<accession>A0A835QRX0</accession>
<feature type="non-terminal residue" evidence="2">
    <location>
        <position position="1"/>
    </location>
</feature>
<name>A0A835QRX0_VANPL</name>
<evidence type="ECO:0000313" key="3">
    <source>
        <dbReference type="Proteomes" id="UP000636800"/>
    </source>
</evidence>
<feature type="compositionally biased region" description="Polar residues" evidence="1">
    <location>
        <begin position="35"/>
        <end position="51"/>
    </location>
</feature>